<sequence length="142" mass="16721">MRKYTSRVREEDCYTNCIRSNQKTTITKKEMEKEPQEITSREGLEKGQEAKFFEVGSSEKGKVQEWFSNSPSGSVETYEQLMQKFAFHFASKRKQKCSATYLFTIRQKEDESLKKFIGRFNNETLEIQDIRIDMMLSILIMG</sequence>
<organism evidence="3">
    <name type="scientific">Sesamum calycinum</name>
    <dbReference type="NCBI Taxonomy" id="2727403"/>
    <lineage>
        <taxon>Eukaryota</taxon>
        <taxon>Viridiplantae</taxon>
        <taxon>Streptophyta</taxon>
        <taxon>Embryophyta</taxon>
        <taxon>Tracheophyta</taxon>
        <taxon>Spermatophyta</taxon>
        <taxon>Magnoliopsida</taxon>
        <taxon>eudicotyledons</taxon>
        <taxon>Gunneridae</taxon>
        <taxon>Pentapetalae</taxon>
        <taxon>asterids</taxon>
        <taxon>lamiids</taxon>
        <taxon>Lamiales</taxon>
        <taxon>Pedaliaceae</taxon>
        <taxon>Sesamum</taxon>
    </lineage>
</organism>
<dbReference type="EMBL" id="JACGWM010000103">
    <property type="protein sequence ID" value="KAL0315040.1"/>
    <property type="molecule type" value="Genomic_DNA"/>
</dbReference>
<dbReference type="PANTHER" id="PTHR33223:SF10">
    <property type="entry name" value="AMINOTRANSFERASE-LIKE PLANT MOBILE DOMAIN-CONTAINING PROTEIN"/>
    <property type="match status" value="1"/>
</dbReference>
<name>A0AAW2L9Q3_9LAMI</name>
<accession>A0AAW2L9Q3</accession>
<dbReference type="InterPro" id="IPR005162">
    <property type="entry name" value="Retrotrans_gag_dom"/>
</dbReference>
<evidence type="ECO:0000313" key="3">
    <source>
        <dbReference type="EMBL" id="KAL0315040.1"/>
    </source>
</evidence>
<feature type="domain" description="Retrotransposon gag" evidence="2">
    <location>
        <begin position="60"/>
        <end position="129"/>
    </location>
</feature>
<feature type="compositionally biased region" description="Basic and acidic residues" evidence="1">
    <location>
        <begin position="27"/>
        <end position="44"/>
    </location>
</feature>
<gene>
    <name evidence="3" type="ORF">Scaly_2895400</name>
</gene>
<protein>
    <recommendedName>
        <fullName evidence="2">Retrotransposon gag domain-containing protein</fullName>
    </recommendedName>
</protein>
<evidence type="ECO:0000256" key="1">
    <source>
        <dbReference type="SAM" id="MobiDB-lite"/>
    </source>
</evidence>
<dbReference type="AlphaFoldDB" id="A0AAW2L9Q3"/>
<reference evidence="3" key="2">
    <citation type="journal article" date="2024" name="Plant">
        <title>Genomic evolution and insights into agronomic trait innovations of Sesamum species.</title>
        <authorList>
            <person name="Miao H."/>
            <person name="Wang L."/>
            <person name="Qu L."/>
            <person name="Liu H."/>
            <person name="Sun Y."/>
            <person name="Le M."/>
            <person name="Wang Q."/>
            <person name="Wei S."/>
            <person name="Zheng Y."/>
            <person name="Lin W."/>
            <person name="Duan Y."/>
            <person name="Cao H."/>
            <person name="Xiong S."/>
            <person name="Wang X."/>
            <person name="Wei L."/>
            <person name="Li C."/>
            <person name="Ma Q."/>
            <person name="Ju M."/>
            <person name="Zhao R."/>
            <person name="Li G."/>
            <person name="Mu C."/>
            <person name="Tian Q."/>
            <person name="Mei H."/>
            <person name="Zhang T."/>
            <person name="Gao T."/>
            <person name="Zhang H."/>
        </authorList>
    </citation>
    <scope>NUCLEOTIDE SEQUENCE</scope>
    <source>
        <strain evidence="3">KEN8</strain>
    </source>
</reference>
<dbReference type="PANTHER" id="PTHR33223">
    <property type="entry name" value="CCHC-TYPE DOMAIN-CONTAINING PROTEIN"/>
    <property type="match status" value="1"/>
</dbReference>
<reference evidence="3" key="1">
    <citation type="submission" date="2020-06" db="EMBL/GenBank/DDBJ databases">
        <authorList>
            <person name="Li T."/>
            <person name="Hu X."/>
            <person name="Zhang T."/>
            <person name="Song X."/>
            <person name="Zhang H."/>
            <person name="Dai N."/>
            <person name="Sheng W."/>
            <person name="Hou X."/>
            <person name="Wei L."/>
        </authorList>
    </citation>
    <scope>NUCLEOTIDE SEQUENCE</scope>
    <source>
        <strain evidence="3">KEN8</strain>
        <tissue evidence="3">Leaf</tissue>
    </source>
</reference>
<comment type="caution">
    <text evidence="3">The sequence shown here is derived from an EMBL/GenBank/DDBJ whole genome shotgun (WGS) entry which is preliminary data.</text>
</comment>
<proteinExistence type="predicted"/>
<dbReference type="Pfam" id="PF03732">
    <property type="entry name" value="Retrotrans_gag"/>
    <property type="match status" value="1"/>
</dbReference>
<evidence type="ECO:0000259" key="2">
    <source>
        <dbReference type="Pfam" id="PF03732"/>
    </source>
</evidence>
<feature type="region of interest" description="Disordered" evidence="1">
    <location>
        <begin position="25"/>
        <end position="44"/>
    </location>
</feature>